<comment type="caution">
    <text evidence="1">The sequence shown here is derived from an EMBL/GenBank/DDBJ whole genome shotgun (WGS) entry which is preliminary data.</text>
</comment>
<evidence type="ECO:0000313" key="1">
    <source>
        <dbReference type="EMBL" id="EMS33735.1"/>
    </source>
</evidence>
<name>M7X8L1_9BACT</name>
<protein>
    <submittedName>
        <fullName evidence="1">Uncharacterized protein</fullName>
    </submittedName>
</protein>
<evidence type="ECO:0000313" key="2">
    <source>
        <dbReference type="Proteomes" id="UP000010953"/>
    </source>
</evidence>
<gene>
    <name evidence="1" type="ORF">C943_04614</name>
</gene>
<dbReference type="EMBL" id="AMZY02000009">
    <property type="protein sequence ID" value="EMS33735.1"/>
    <property type="molecule type" value="Genomic_DNA"/>
</dbReference>
<reference evidence="1" key="1">
    <citation type="submission" date="2013-01" db="EMBL/GenBank/DDBJ databases">
        <title>Genome assembly of Mariniradius saccharolyticus AK6.</title>
        <authorList>
            <person name="Vaidya B."/>
            <person name="Khatri I."/>
            <person name="Tanuku N.R.S."/>
            <person name="Subramanian S."/>
            <person name="Pinnaka A."/>
        </authorList>
    </citation>
    <scope>NUCLEOTIDE SEQUENCE [LARGE SCALE GENOMIC DNA]</scope>
    <source>
        <strain evidence="1">AK6</strain>
    </source>
</reference>
<dbReference type="Proteomes" id="UP000010953">
    <property type="component" value="Unassembled WGS sequence"/>
</dbReference>
<dbReference type="InParanoid" id="M7X8L1"/>
<dbReference type="STRING" id="1239962.C943_04614"/>
<dbReference type="AlphaFoldDB" id="M7X8L1"/>
<organism evidence="1 2">
    <name type="scientific">Mariniradius saccharolyticus AK6</name>
    <dbReference type="NCBI Taxonomy" id="1239962"/>
    <lineage>
        <taxon>Bacteria</taxon>
        <taxon>Pseudomonadati</taxon>
        <taxon>Bacteroidota</taxon>
        <taxon>Cytophagia</taxon>
        <taxon>Cytophagales</taxon>
        <taxon>Cyclobacteriaceae</taxon>
        <taxon>Mariniradius</taxon>
    </lineage>
</organism>
<proteinExistence type="predicted"/>
<keyword evidence="2" id="KW-1185">Reference proteome</keyword>
<sequence>MLVDFDCSTVDFVGQVSEIGFGIYHGCSRMRIVAGNRHLKLKIKN</sequence>
<accession>M7X8L1</accession>